<gene>
    <name evidence="2" type="ORF">IP90_00093</name>
</gene>
<evidence type="ECO:0000256" key="1">
    <source>
        <dbReference type="SAM" id="MobiDB-lite"/>
    </source>
</evidence>
<name>A0A562LDX6_9GAMM</name>
<dbReference type="CDD" id="cd16377">
    <property type="entry name" value="23S_rRNA_IVP_like"/>
    <property type="match status" value="1"/>
</dbReference>
<dbReference type="Gene3D" id="1.20.1440.60">
    <property type="entry name" value="23S rRNA-intervening sequence"/>
    <property type="match status" value="1"/>
</dbReference>
<organism evidence="2 3">
    <name type="scientific">Luteimonas cucumeris</name>
    <dbReference type="NCBI Taxonomy" id="985012"/>
    <lineage>
        <taxon>Bacteria</taxon>
        <taxon>Pseudomonadati</taxon>
        <taxon>Pseudomonadota</taxon>
        <taxon>Gammaproteobacteria</taxon>
        <taxon>Lysobacterales</taxon>
        <taxon>Lysobacteraceae</taxon>
        <taxon>Luteimonas</taxon>
    </lineage>
</organism>
<proteinExistence type="predicted"/>
<comment type="caution">
    <text evidence="2">The sequence shown here is derived from an EMBL/GenBank/DDBJ whole genome shotgun (WGS) entry which is preliminary data.</text>
</comment>
<feature type="region of interest" description="Disordered" evidence="1">
    <location>
        <begin position="119"/>
        <end position="143"/>
    </location>
</feature>
<dbReference type="AlphaFoldDB" id="A0A562LDX6"/>
<keyword evidence="3" id="KW-1185">Reference proteome</keyword>
<dbReference type="EMBL" id="VLKN01000001">
    <property type="protein sequence ID" value="TWI05837.1"/>
    <property type="molecule type" value="Genomic_DNA"/>
</dbReference>
<protein>
    <submittedName>
        <fullName evidence="2">Four helix bundle protein</fullName>
    </submittedName>
</protein>
<dbReference type="PANTHER" id="PTHR38471">
    <property type="entry name" value="FOUR HELIX BUNDLE PROTEIN"/>
    <property type="match status" value="1"/>
</dbReference>
<reference evidence="2 3" key="1">
    <citation type="journal article" date="2015" name="Stand. Genomic Sci.">
        <title>Genomic Encyclopedia of Bacterial and Archaeal Type Strains, Phase III: the genomes of soil and plant-associated and newly described type strains.</title>
        <authorList>
            <person name="Whitman W.B."/>
            <person name="Woyke T."/>
            <person name="Klenk H.P."/>
            <person name="Zhou Y."/>
            <person name="Lilburn T.G."/>
            <person name="Beck B.J."/>
            <person name="De Vos P."/>
            <person name="Vandamme P."/>
            <person name="Eisen J.A."/>
            <person name="Garrity G."/>
            <person name="Hugenholtz P."/>
            <person name="Kyrpides N.C."/>
        </authorList>
    </citation>
    <scope>NUCLEOTIDE SEQUENCE [LARGE SCALE GENOMIC DNA]</scope>
    <source>
        <strain evidence="2 3">CGMCC 1.10821</strain>
    </source>
</reference>
<sequence>MGWDEVKGYRDLVVWQRAMDLVPAVYAVARALPKEETYALGDQLRRAVVSIPANIAEGQARQHRKEFLQYLAIAKGSLAELTTLLLVVERIGYMSAETLAPARIALSRVASPLHGLITTLRHRTPEPQNPKTQKTQKTHKNLE</sequence>
<dbReference type="InterPro" id="IPR036583">
    <property type="entry name" value="23S_rRNA_IVS_sf"/>
</dbReference>
<evidence type="ECO:0000313" key="3">
    <source>
        <dbReference type="Proteomes" id="UP000315167"/>
    </source>
</evidence>
<accession>A0A562LDX6</accession>
<evidence type="ECO:0000313" key="2">
    <source>
        <dbReference type="EMBL" id="TWI05837.1"/>
    </source>
</evidence>
<dbReference type="InterPro" id="IPR012657">
    <property type="entry name" value="23S_rRNA-intervening_sequence"/>
</dbReference>
<feature type="compositionally biased region" description="Basic residues" evidence="1">
    <location>
        <begin position="134"/>
        <end position="143"/>
    </location>
</feature>
<dbReference type="PANTHER" id="PTHR38471:SF2">
    <property type="entry name" value="FOUR HELIX BUNDLE PROTEIN"/>
    <property type="match status" value="1"/>
</dbReference>
<dbReference type="SUPFAM" id="SSF158446">
    <property type="entry name" value="IVS-encoded protein-like"/>
    <property type="match status" value="1"/>
</dbReference>
<dbReference type="NCBIfam" id="TIGR02436">
    <property type="entry name" value="four helix bundle protein"/>
    <property type="match status" value="1"/>
</dbReference>
<dbReference type="Proteomes" id="UP000315167">
    <property type="component" value="Unassembled WGS sequence"/>
</dbReference>
<dbReference type="Pfam" id="PF05635">
    <property type="entry name" value="23S_rRNA_IVP"/>
    <property type="match status" value="1"/>
</dbReference>